<protein>
    <submittedName>
        <fullName evidence="2">Haloacid dehalogenase-like hydrolase</fullName>
    </submittedName>
</protein>
<gene>
    <name evidence="2" type="ORF">EQM13_15790</name>
</gene>
<name>A0A410QFZ3_9FIRM</name>
<dbReference type="Proteomes" id="UP000287969">
    <property type="component" value="Chromosome"/>
</dbReference>
<evidence type="ECO:0000313" key="3">
    <source>
        <dbReference type="Proteomes" id="UP000287969"/>
    </source>
</evidence>
<feature type="domain" description="DUF7916" evidence="1">
    <location>
        <begin position="5"/>
        <end position="305"/>
    </location>
</feature>
<dbReference type="AlphaFoldDB" id="A0A410QFZ3"/>
<keyword evidence="2" id="KW-0378">Hydrolase</keyword>
<dbReference type="InterPro" id="IPR011060">
    <property type="entry name" value="RibuloseP-bd_barrel"/>
</dbReference>
<proteinExistence type="predicted"/>
<accession>A0A410QFZ3</accession>
<dbReference type="OrthoDB" id="5581965at2"/>
<dbReference type="GO" id="GO:0016787">
    <property type="term" value="F:hydrolase activity"/>
    <property type="evidence" value="ECO:0007669"/>
    <property type="project" value="UniProtKB-KW"/>
</dbReference>
<sequence length="305" mass="32633">MKRFLDLAASDFKNISKKDLLNSIVASEGRVLMSEIIPHLNPTLYQISDAELAAAMGADIILLNMLDVNKPLIKGIPIEQGPEAVEELKRLVGRPLGINLEPVSESIGLELPELKFNKGRKATTENAIKARDLGIKFILITGNPGIGVGNAQIAKALKEISAVVGDDIVLCAGKMHAACILSEAGDNIISKNDIEEFVKSGADVILIPAPGTVPGITLDIAKKLIAYAHKLGVATLTSIGTSQEGADPETIREIALMCKMAGTDIHHIGDSGYLGMALPENIKTYSTAIRGIRHTYLRMAWSINR</sequence>
<dbReference type="EMBL" id="CP035282">
    <property type="protein sequence ID" value="QAT62921.1"/>
    <property type="molecule type" value="Genomic_DNA"/>
</dbReference>
<dbReference type="RefSeq" id="WP_071139243.1">
    <property type="nucleotide sequence ID" value="NZ_CP035282.1"/>
</dbReference>
<reference evidence="3" key="1">
    <citation type="submission" date="2019-01" db="EMBL/GenBank/DDBJ databases">
        <title>Draft genomes of a novel of Sporanaerobacter strains.</title>
        <authorList>
            <person name="Ma S."/>
        </authorList>
    </citation>
    <scope>NUCLEOTIDE SEQUENCE [LARGE SCALE GENOMIC DNA]</scope>
    <source>
        <strain evidence="3">NJN-17</strain>
    </source>
</reference>
<dbReference type="KEGG" id="spoa:EQM13_15790"/>
<keyword evidence="3" id="KW-1185">Reference proteome</keyword>
<dbReference type="SUPFAM" id="SSF51366">
    <property type="entry name" value="Ribulose-phoshate binding barrel"/>
    <property type="match status" value="1"/>
</dbReference>
<dbReference type="Pfam" id="PF25509">
    <property type="entry name" value="DUF7916"/>
    <property type="match status" value="1"/>
</dbReference>
<evidence type="ECO:0000313" key="2">
    <source>
        <dbReference type="EMBL" id="QAT62921.1"/>
    </source>
</evidence>
<evidence type="ECO:0000259" key="1">
    <source>
        <dbReference type="Pfam" id="PF25509"/>
    </source>
</evidence>
<dbReference type="InterPro" id="IPR057238">
    <property type="entry name" value="DUF7916"/>
</dbReference>
<organism evidence="2 3">
    <name type="scientific">Acidilutibacter cellobiosedens</name>
    <dbReference type="NCBI Taxonomy" id="2507161"/>
    <lineage>
        <taxon>Bacteria</taxon>
        <taxon>Bacillati</taxon>
        <taxon>Bacillota</taxon>
        <taxon>Tissierellia</taxon>
        <taxon>Tissierellales</taxon>
        <taxon>Acidilutibacteraceae</taxon>
        <taxon>Acidilutibacter</taxon>
    </lineage>
</organism>